<dbReference type="EMBL" id="JAUHHV010000001">
    <property type="protein sequence ID" value="KAK1437339.1"/>
    <property type="molecule type" value="Genomic_DNA"/>
</dbReference>
<feature type="compositionally biased region" description="Basic and acidic residues" evidence="8">
    <location>
        <begin position="219"/>
        <end position="234"/>
    </location>
</feature>
<keyword evidence="5" id="KW-0479">Metal-binding</keyword>
<dbReference type="PANTHER" id="PTHR46450">
    <property type="entry name" value="INACTIVE HISTONE-LYSINE N-METHYLTRANSFERASE SUVR1-RELATED"/>
    <property type="match status" value="1"/>
</dbReference>
<gene>
    <name evidence="11" type="ORF">QVD17_03130</name>
</gene>
<dbReference type="InterPro" id="IPR007728">
    <property type="entry name" value="Pre-SET_dom"/>
</dbReference>
<dbReference type="SUPFAM" id="SSF82199">
    <property type="entry name" value="SET domain"/>
    <property type="match status" value="1"/>
</dbReference>
<dbReference type="Proteomes" id="UP001229421">
    <property type="component" value="Unassembled WGS sequence"/>
</dbReference>
<accession>A0AAD8L7U1</accession>
<reference evidence="11" key="1">
    <citation type="journal article" date="2023" name="bioRxiv">
        <title>Improved chromosome-level genome assembly for marigold (Tagetes erecta).</title>
        <authorList>
            <person name="Jiang F."/>
            <person name="Yuan L."/>
            <person name="Wang S."/>
            <person name="Wang H."/>
            <person name="Xu D."/>
            <person name="Wang A."/>
            <person name="Fan W."/>
        </authorList>
    </citation>
    <scope>NUCLEOTIDE SEQUENCE</scope>
    <source>
        <strain evidence="11">WSJ</strain>
        <tissue evidence="11">Leaf</tissue>
    </source>
</reference>
<dbReference type="InterPro" id="IPR043017">
    <property type="entry name" value="WIYLD_dom_sf"/>
</dbReference>
<dbReference type="Gene3D" id="2.170.270.10">
    <property type="entry name" value="SET domain"/>
    <property type="match status" value="1"/>
</dbReference>
<dbReference type="GO" id="GO:0042054">
    <property type="term" value="F:histone methyltransferase activity"/>
    <property type="evidence" value="ECO:0007669"/>
    <property type="project" value="InterPro"/>
</dbReference>
<feature type="region of interest" description="Disordered" evidence="8">
    <location>
        <begin position="395"/>
        <end position="433"/>
    </location>
</feature>
<dbReference type="CDD" id="cd10538">
    <property type="entry name" value="SET_SETDB-like"/>
    <property type="match status" value="1"/>
</dbReference>
<dbReference type="InterPro" id="IPR025776">
    <property type="entry name" value="SUVR4/1/2"/>
</dbReference>
<evidence type="ECO:0000313" key="12">
    <source>
        <dbReference type="Proteomes" id="UP001229421"/>
    </source>
</evidence>
<comment type="caution">
    <text evidence="11">The sequence shown here is derived from an EMBL/GenBank/DDBJ whole genome shotgun (WGS) entry which is preliminary data.</text>
</comment>
<proteinExistence type="predicted"/>
<keyword evidence="7" id="KW-0539">Nucleus</keyword>
<organism evidence="11 12">
    <name type="scientific">Tagetes erecta</name>
    <name type="common">African marigold</name>
    <dbReference type="NCBI Taxonomy" id="13708"/>
    <lineage>
        <taxon>Eukaryota</taxon>
        <taxon>Viridiplantae</taxon>
        <taxon>Streptophyta</taxon>
        <taxon>Embryophyta</taxon>
        <taxon>Tracheophyta</taxon>
        <taxon>Spermatophyta</taxon>
        <taxon>Magnoliopsida</taxon>
        <taxon>eudicotyledons</taxon>
        <taxon>Gunneridae</taxon>
        <taxon>Pentapetalae</taxon>
        <taxon>asterids</taxon>
        <taxon>campanulids</taxon>
        <taxon>Asterales</taxon>
        <taxon>Asteraceae</taxon>
        <taxon>Asteroideae</taxon>
        <taxon>Heliantheae alliance</taxon>
        <taxon>Tageteae</taxon>
        <taxon>Tagetes</taxon>
    </lineage>
</organism>
<evidence type="ECO:0000256" key="7">
    <source>
        <dbReference type="ARBA" id="ARBA00023242"/>
    </source>
</evidence>
<evidence type="ECO:0000256" key="5">
    <source>
        <dbReference type="ARBA" id="ARBA00022723"/>
    </source>
</evidence>
<comment type="subcellular location">
    <subcellularLocation>
        <location evidence="2">Chromosome</location>
    </subcellularLocation>
    <subcellularLocation>
        <location evidence="1">Nucleus</location>
    </subcellularLocation>
</comment>
<feature type="compositionally biased region" description="Basic and acidic residues" evidence="8">
    <location>
        <begin position="63"/>
        <end position="93"/>
    </location>
</feature>
<keyword evidence="3" id="KW-0158">Chromosome</keyword>
<dbReference type="FunFam" id="2.170.270.10:FF:000046">
    <property type="entry name" value="SET-domain containing protein lysine methyltransferase family protein"/>
    <property type="match status" value="1"/>
</dbReference>
<feature type="compositionally biased region" description="Polar residues" evidence="8">
    <location>
        <begin position="396"/>
        <end position="411"/>
    </location>
</feature>
<feature type="compositionally biased region" description="Polar residues" evidence="8">
    <location>
        <begin position="116"/>
        <end position="128"/>
    </location>
</feature>
<evidence type="ECO:0000313" key="11">
    <source>
        <dbReference type="EMBL" id="KAK1437339.1"/>
    </source>
</evidence>
<dbReference type="InterPro" id="IPR018848">
    <property type="entry name" value="WIYLD_domain"/>
</dbReference>
<dbReference type="PANTHER" id="PTHR46450:SF1">
    <property type="entry name" value="INACTIVE HISTONE-LYSINE N-METHYLTRANSFERASE SUVR1-RELATED"/>
    <property type="match status" value="1"/>
</dbReference>
<keyword evidence="12" id="KW-1185">Reference proteome</keyword>
<dbReference type="PROSITE" id="PS50280">
    <property type="entry name" value="SET"/>
    <property type="match status" value="1"/>
</dbReference>
<dbReference type="PROSITE" id="PS51580">
    <property type="entry name" value="SAM_MT43_3"/>
    <property type="match status" value="1"/>
</dbReference>
<evidence type="ECO:0000256" key="1">
    <source>
        <dbReference type="ARBA" id="ARBA00004123"/>
    </source>
</evidence>
<keyword evidence="4" id="KW-0808">Transferase</keyword>
<dbReference type="GO" id="GO:0005634">
    <property type="term" value="C:nucleus"/>
    <property type="evidence" value="ECO:0007669"/>
    <property type="project" value="UniProtKB-SubCell"/>
</dbReference>
<dbReference type="Gene3D" id="1.10.8.850">
    <property type="entry name" value="Histone-lysine N methyltransferase , C-terminal domain-like"/>
    <property type="match status" value="1"/>
</dbReference>
<feature type="domain" description="Pre-SET" evidence="10">
    <location>
        <begin position="509"/>
        <end position="605"/>
    </location>
</feature>
<evidence type="ECO:0000256" key="8">
    <source>
        <dbReference type="SAM" id="MobiDB-lite"/>
    </source>
</evidence>
<feature type="domain" description="SET" evidence="9">
    <location>
        <begin position="608"/>
        <end position="742"/>
    </location>
</feature>
<dbReference type="GO" id="GO:0005694">
    <property type="term" value="C:chromosome"/>
    <property type="evidence" value="ECO:0007669"/>
    <property type="project" value="UniProtKB-SubCell"/>
</dbReference>
<evidence type="ECO:0000256" key="4">
    <source>
        <dbReference type="ARBA" id="ARBA00022679"/>
    </source>
</evidence>
<evidence type="ECO:0000256" key="2">
    <source>
        <dbReference type="ARBA" id="ARBA00004286"/>
    </source>
</evidence>
<evidence type="ECO:0000256" key="3">
    <source>
        <dbReference type="ARBA" id="ARBA00022454"/>
    </source>
</evidence>
<keyword evidence="6" id="KW-0862">Zinc</keyword>
<evidence type="ECO:0000259" key="9">
    <source>
        <dbReference type="PROSITE" id="PS50280"/>
    </source>
</evidence>
<sequence length="779" mass="86525">MAPNPRVAKAFRAMREIGIPEEKTKPVLKNLLKIYEKNWELIEVENYRALADAIFDSEEAEASEQKKSHDSAEAEAAEQKKKLEQAEIMKAIEEETQIPEEPERPLKRLRLRHQDGSSCTTSNPNSHGTPLKKPKLEIDDLPIAIPRSQARAMNASGEPVSVSPQPQTRNKGKQPVLADTPPDVVNGAGSDSGLRLRHLKDKGKEPMPPQTRSQGLRSTSDRPSHGVRIKEPKPKQTVLPLIKPKDEPLTDDAPPLPAPLSVTRPEPMTNGDSSAENRSRDSNVLTSSNETSGHELAAVPTESTATIDIASSSKGEIKISLTCNSTQNPNLSATNVDTLLKRMEDRCLRSYKALDSNFSVKELMKNMCDSLVEPEPEPEPKPDSTPPTEELKKVAANTSDDGPLLTTNGSVGNEAEGACENGFQDTEPQSLVGVPNNEVTADDTRSLHDVNDIAKGQESVIISLVNEVNTECPPAFHYIPGNAVFQSAYVNFSLARIGDDNCCSTCFGDCLTSATACACALQSGGEYAYTKEGLVKEELIDECIKMNRDPQKHCLFYCKECPLERSKNEEIIESCKGHSVRSFIKECWLKCGCNKQCGNRVVQRGIQRKLQVFMTPGGKGWGLRTLEDLPKGAFVCEYVGEVLTNAELYERVSKSSNKDEHAYPVLLDADWGAESELKDEEALCLDATYYGNVARFINHRCFDSNLVEIPVEVENPDHHYYHLAFFTTRKVKALEELTWDYGIDFDDEEHPVKAFKCRCGSRFCRNIKRSNRSRKRRFT</sequence>
<feature type="compositionally biased region" description="Polar residues" evidence="8">
    <location>
        <begin position="282"/>
        <end position="291"/>
    </location>
</feature>
<dbReference type="PROSITE" id="PS50867">
    <property type="entry name" value="PRE_SET"/>
    <property type="match status" value="1"/>
</dbReference>
<dbReference type="SMART" id="SM00468">
    <property type="entry name" value="PreSET"/>
    <property type="match status" value="1"/>
</dbReference>
<evidence type="ECO:0000259" key="10">
    <source>
        <dbReference type="PROSITE" id="PS50867"/>
    </source>
</evidence>
<dbReference type="SMART" id="SM00317">
    <property type="entry name" value="SET"/>
    <property type="match status" value="1"/>
</dbReference>
<dbReference type="InterPro" id="IPR046341">
    <property type="entry name" value="SET_dom_sf"/>
</dbReference>
<feature type="region of interest" description="Disordered" evidence="8">
    <location>
        <begin position="58"/>
        <end position="301"/>
    </location>
</feature>
<dbReference type="InterPro" id="IPR001214">
    <property type="entry name" value="SET_dom"/>
</dbReference>
<name>A0AAD8L7U1_TARER</name>
<dbReference type="Pfam" id="PF00856">
    <property type="entry name" value="SET"/>
    <property type="match status" value="1"/>
</dbReference>
<dbReference type="GO" id="GO:0008270">
    <property type="term" value="F:zinc ion binding"/>
    <property type="evidence" value="ECO:0007669"/>
    <property type="project" value="InterPro"/>
</dbReference>
<dbReference type="AlphaFoldDB" id="A0AAD8L7U1"/>
<evidence type="ECO:0000256" key="6">
    <source>
        <dbReference type="ARBA" id="ARBA00022833"/>
    </source>
</evidence>
<dbReference type="Pfam" id="PF10440">
    <property type="entry name" value="WIYLD"/>
    <property type="match status" value="1"/>
</dbReference>
<protein>
    <submittedName>
        <fullName evidence="11">Uncharacterized protein</fullName>
    </submittedName>
</protein>